<protein>
    <submittedName>
        <fullName evidence="1">Uncharacterized protein</fullName>
    </submittedName>
</protein>
<name>A0A0G0T1I0_9BACT</name>
<gene>
    <name evidence="1" type="ORF">UU12_C0014G0008</name>
</gene>
<proteinExistence type="predicted"/>
<accession>A0A0G0T1I0</accession>
<dbReference type="Proteomes" id="UP000034562">
    <property type="component" value="Unassembled WGS sequence"/>
</dbReference>
<dbReference type="AlphaFoldDB" id="A0A0G0T1I0"/>
<evidence type="ECO:0000313" key="2">
    <source>
        <dbReference type="Proteomes" id="UP000034562"/>
    </source>
</evidence>
<reference evidence="1 2" key="1">
    <citation type="journal article" date="2015" name="Nature">
        <title>rRNA introns, odd ribosomes, and small enigmatic genomes across a large radiation of phyla.</title>
        <authorList>
            <person name="Brown C.T."/>
            <person name="Hug L.A."/>
            <person name="Thomas B.C."/>
            <person name="Sharon I."/>
            <person name="Castelle C.J."/>
            <person name="Singh A."/>
            <person name="Wilkins M.J."/>
            <person name="Williams K.H."/>
            <person name="Banfield J.F."/>
        </authorList>
    </citation>
    <scope>NUCLEOTIDE SEQUENCE [LARGE SCALE GENOMIC DNA]</scope>
</reference>
<dbReference type="EMBL" id="LBZK01000014">
    <property type="protein sequence ID" value="KKR70898.1"/>
    <property type="molecule type" value="Genomic_DNA"/>
</dbReference>
<evidence type="ECO:0000313" key="1">
    <source>
        <dbReference type="EMBL" id="KKR70898.1"/>
    </source>
</evidence>
<sequence length="38" mass="4439">MILIWKSDWGKILQKDFSARHLRLSATSLLLLFLPETP</sequence>
<comment type="caution">
    <text evidence="1">The sequence shown here is derived from an EMBL/GenBank/DDBJ whole genome shotgun (WGS) entry which is preliminary data.</text>
</comment>
<organism evidence="1 2">
    <name type="scientific">Candidatus Woesebacteria bacterium GW2011_GWA2_40_7b</name>
    <dbReference type="NCBI Taxonomy" id="1618563"/>
    <lineage>
        <taxon>Bacteria</taxon>
        <taxon>Candidatus Woeseibacteriota</taxon>
    </lineage>
</organism>